<name>A0A2P8D7F0_9BACT</name>
<evidence type="ECO:0000313" key="2">
    <source>
        <dbReference type="Proteomes" id="UP000240572"/>
    </source>
</evidence>
<evidence type="ECO:0008006" key="3">
    <source>
        <dbReference type="Google" id="ProtNLM"/>
    </source>
</evidence>
<dbReference type="Proteomes" id="UP000240572">
    <property type="component" value="Unassembled WGS sequence"/>
</dbReference>
<dbReference type="AlphaFoldDB" id="A0A2P8D7F0"/>
<protein>
    <recommendedName>
        <fullName evidence="3">Immunity protein 50 of polymorphic toxin system</fullName>
    </recommendedName>
</protein>
<dbReference type="EMBL" id="PYGD01000002">
    <property type="protein sequence ID" value="PSK93117.1"/>
    <property type="molecule type" value="Genomic_DNA"/>
</dbReference>
<accession>A0A2P8D7F0</accession>
<dbReference type="RefSeq" id="WP_106522143.1">
    <property type="nucleotide sequence ID" value="NZ_PYGD01000002.1"/>
</dbReference>
<proteinExistence type="predicted"/>
<keyword evidence="2" id="KW-1185">Reference proteome</keyword>
<sequence length="125" mass="14450">MNEQVIGSINALLQRHQWCDFEIIEMKEDLRVGARTSFNPDYDFTIVFKSVFFVQCLSKWKTDTSVQAFSIPETAERKTINIQYGIEQGYTLFKIQPEDLNAPIYISSKHIILYQVTPAAQHNST</sequence>
<reference evidence="1 2" key="1">
    <citation type="submission" date="2018-03" db="EMBL/GenBank/DDBJ databases">
        <title>Genomic Encyclopedia of Type Strains, Phase III (KMG-III): the genomes of soil and plant-associated and newly described type strains.</title>
        <authorList>
            <person name="Whitman W."/>
        </authorList>
    </citation>
    <scope>NUCLEOTIDE SEQUENCE [LARGE SCALE GENOMIC DNA]</scope>
    <source>
        <strain evidence="1 2">CGMCC 1.12700</strain>
    </source>
</reference>
<organism evidence="1 2">
    <name type="scientific">Taibaiella chishuiensis</name>
    <dbReference type="NCBI Taxonomy" id="1434707"/>
    <lineage>
        <taxon>Bacteria</taxon>
        <taxon>Pseudomonadati</taxon>
        <taxon>Bacteroidota</taxon>
        <taxon>Chitinophagia</taxon>
        <taxon>Chitinophagales</taxon>
        <taxon>Chitinophagaceae</taxon>
        <taxon>Taibaiella</taxon>
    </lineage>
</organism>
<gene>
    <name evidence="1" type="ORF">B0I18_10286</name>
</gene>
<dbReference type="OrthoDB" id="2083326at2"/>
<evidence type="ECO:0000313" key="1">
    <source>
        <dbReference type="EMBL" id="PSK93117.1"/>
    </source>
</evidence>
<comment type="caution">
    <text evidence="1">The sequence shown here is derived from an EMBL/GenBank/DDBJ whole genome shotgun (WGS) entry which is preliminary data.</text>
</comment>